<dbReference type="SUPFAM" id="SSF117396">
    <property type="entry name" value="TM1631-like"/>
    <property type="match status" value="1"/>
</dbReference>
<dbReference type="PANTHER" id="PTHR30348:SF4">
    <property type="entry name" value="DUF72 DOMAIN-CONTAINING PROTEIN"/>
    <property type="match status" value="1"/>
</dbReference>
<reference evidence="1 2" key="1">
    <citation type="submission" date="2018-03" db="EMBL/GenBank/DDBJ databases">
        <title>Genome sequencing of Ottowia sp.</title>
        <authorList>
            <person name="Kim S.-J."/>
            <person name="Heo J."/>
            <person name="Kwon S.-W."/>
        </authorList>
    </citation>
    <scope>NUCLEOTIDE SEQUENCE [LARGE SCALE GENOMIC DNA]</scope>
    <source>
        <strain evidence="1 2">KADR8-3</strain>
    </source>
</reference>
<dbReference type="RefSeq" id="WP_106702090.1">
    <property type="nucleotide sequence ID" value="NZ_CP027666.1"/>
</dbReference>
<dbReference type="PANTHER" id="PTHR30348">
    <property type="entry name" value="UNCHARACTERIZED PROTEIN YECE"/>
    <property type="match status" value="1"/>
</dbReference>
<dbReference type="Proteomes" id="UP000239709">
    <property type="component" value="Chromosome"/>
</dbReference>
<keyword evidence="2" id="KW-1185">Reference proteome</keyword>
<dbReference type="OrthoDB" id="9780310at2"/>
<sequence>MATRRRSGQAHIGIGGWSFEGWRGGAFYPPGLRASQELPYASQHLSGLEINSTFYTTPKPETWARWAAEVPPGFVFSVKAHRMATLRRELASGAESVTHFFASGITQLGAHLGPIVWQLRPTYAFNASDVELFLALLPDEVDGLRLRHVLEPRHPSFACADYLALARAYGVATVATDSTDFPNVFDPTAGFIYARLMRSQADCATGYTQPDLAQWAERVRTWQQGGLPADLPLIDADGARQLGRARRDVFVQFISGAKARNPAAAQALIGLLDGAG</sequence>
<dbReference type="Gene3D" id="3.20.20.410">
    <property type="entry name" value="Protein of unknown function UPF0759"/>
    <property type="match status" value="1"/>
</dbReference>
<evidence type="ECO:0000313" key="1">
    <source>
        <dbReference type="EMBL" id="AVO33527.1"/>
    </source>
</evidence>
<dbReference type="InterPro" id="IPR002763">
    <property type="entry name" value="DUF72"/>
</dbReference>
<name>A0A2S0MCG8_9BURK</name>
<dbReference type="KEGG" id="otk:C6570_04105"/>
<organism evidence="1 2">
    <name type="scientific">Ottowia oryzae</name>
    <dbReference type="NCBI Taxonomy" id="2109914"/>
    <lineage>
        <taxon>Bacteria</taxon>
        <taxon>Pseudomonadati</taxon>
        <taxon>Pseudomonadota</taxon>
        <taxon>Betaproteobacteria</taxon>
        <taxon>Burkholderiales</taxon>
        <taxon>Comamonadaceae</taxon>
        <taxon>Ottowia</taxon>
    </lineage>
</organism>
<accession>A0A2S0MCG8</accession>
<proteinExistence type="predicted"/>
<gene>
    <name evidence="1" type="ORF">C6570_04105</name>
</gene>
<dbReference type="AlphaFoldDB" id="A0A2S0MCG8"/>
<dbReference type="EMBL" id="CP027666">
    <property type="protein sequence ID" value="AVO33527.1"/>
    <property type="molecule type" value="Genomic_DNA"/>
</dbReference>
<dbReference type="Pfam" id="PF01904">
    <property type="entry name" value="DUF72"/>
    <property type="match status" value="1"/>
</dbReference>
<dbReference type="InterPro" id="IPR036520">
    <property type="entry name" value="UPF0759_sf"/>
</dbReference>
<evidence type="ECO:0000313" key="2">
    <source>
        <dbReference type="Proteomes" id="UP000239709"/>
    </source>
</evidence>
<protein>
    <submittedName>
        <fullName evidence="1">DUF72 domain-containing protein</fullName>
    </submittedName>
</protein>